<dbReference type="Proteomes" id="UP000001660">
    <property type="component" value="Chromosome"/>
</dbReference>
<name>D8PDQ4_9BACT</name>
<dbReference type="STRING" id="330214.NIDE1628"/>
<dbReference type="HOGENOM" id="CLU_1955629_0_0_0"/>
<evidence type="ECO:0000313" key="2">
    <source>
        <dbReference type="Proteomes" id="UP000001660"/>
    </source>
</evidence>
<proteinExistence type="predicted"/>
<sequence length="128" mass="14429">MEKLSSAYVVALATRSADTYLMRQIQSCIVEDPAIPCAKCRETTLGINVIRSRLFPELAALRKYANALIHHLDHPKNRGIAQLNIQGVFDYCYHLFQENAELLFGRVPESSFPHTKCKECGAKDTDCQ</sequence>
<evidence type="ECO:0000313" key="1">
    <source>
        <dbReference type="EMBL" id="CBK41363.1"/>
    </source>
</evidence>
<reference evidence="1 2" key="1">
    <citation type="journal article" date="2010" name="Proc. Natl. Acad. Sci. U.S.A.">
        <title>A Nitrospira metagenome illuminates the physiology and evolution of globally important nitrite-oxidizing bacteria.</title>
        <authorList>
            <person name="Lucker S."/>
            <person name="Wagner M."/>
            <person name="Maixner F."/>
            <person name="Pelletier E."/>
            <person name="Koch H."/>
            <person name="Vacherie B."/>
            <person name="Rattei T."/>
            <person name="Sinninghe Damste J."/>
            <person name="Spieck E."/>
            <person name="Le Paslier D."/>
            <person name="Daims H."/>
        </authorList>
    </citation>
    <scope>NUCLEOTIDE SEQUENCE [LARGE SCALE GENOMIC DNA]</scope>
</reference>
<organism evidence="1 2">
    <name type="scientific">Nitrospira defluvii</name>
    <dbReference type="NCBI Taxonomy" id="330214"/>
    <lineage>
        <taxon>Bacteria</taxon>
        <taxon>Pseudomonadati</taxon>
        <taxon>Nitrospirota</taxon>
        <taxon>Nitrospiria</taxon>
        <taxon>Nitrospirales</taxon>
        <taxon>Nitrospiraceae</taxon>
        <taxon>Nitrospira</taxon>
    </lineage>
</organism>
<keyword evidence="2" id="KW-1185">Reference proteome</keyword>
<dbReference type="AlphaFoldDB" id="D8PDQ4"/>
<dbReference type="EMBL" id="FP929003">
    <property type="protein sequence ID" value="CBK41363.1"/>
    <property type="molecule type" value="Genomic_DNA"/>
</dbReference>
<accession>D8PDQ4</accession>
<dbReference type="KEGG" id="nde:NIDE1628"/>
<protein>
    <submittedName>
        <fullName evidence="1">Uncharacterized protein</fullName>
    </submittedName>
</protein>
<gene>
    <name evidence="1" type="ORF">NIDE1628</name>
</gene>